<dbReference type="AlphaFoldDB" id="A0A916ZYJ6"/>
<protein>
    <submittedName>
        <fullName evidence="1">Uncharacterized protein</fullName>
    </submittedName>
</protein>
<reference evidence="2" key="1">
    <citation type="journal article" date="2019" name="Int. J. Syst. Evol. Microbiol.">
        <title>The Global Catalogue of Microorganisms (GCM) 10K type strain sequencing project: providing services to taxonomists for standard genome sequencing and annotation.</title>
        <authorList>
            <consortium name="The Broad Institute Genomics Platform"/>
            <consortium name="The Broad Institute Genome Sequencing Center for Infectious Disease"/>
            <person name="Wu L."/>
            <person name="Ma J."/>
        </authorList>
    </citation>
    <scope>NUCLEOTIDE SEQUENCE [LARGE SCALE GENOMIC DNA]</scope>
    <source>
        <strain evidence="2">CGMCC 1.12664</strain>
    </source>
</reference>
<accession>A0A916ZYJ6</accession>
<name>A0A916ZYJ6_9RHOB</name>
<keyword evidence="2" id="KW-1185">Reference proteome</keyword>
<evidence type="ECO:0000313" key="2">
    <source>
        <dbReference type="Proteomes" id="UP000612855"/>
    </source>
</evidence>
<dbReference type="EMBL" id="BMFJ01000001">
    <property type="protein sequence ID" value="GGE18936.1"/>
    <property type="molecule type" value="Genomic_DNA"/>
</dbReference>
<sequence>MQGQRHGQPADAAAGNQHGIVSHIKVLPQTNPVSLIIRPAEINARGVKGYPTEKVGIDIGD</sequence>
<organism evidence="1 2">
    <name type="scientific">Primorskyibacter flagellatus</name>
    <dbReference type="NCBI Taxonomy" id="1387277"/>
    <lineage>
        <taxon>Bacteria</taxon>
        <taxon>Pseudomonadati</taxon>
        <taxon>Pseudomonadota</taxon>
        <taxon>Alphaproteobacteria</taxon>
        <taxon>Rhodobacterales</taxon>
        <taxon>Roseobacteraceae</taxon>
        <taxon>Primorskyibacter</taxon>
    </lineage>
</organism>
<evidence type="ECO:0000313" key="1">
    <source>
        <dbReference type="EMBL" id="GGE18936.1"/>
    </source>
</evidence>
<comment type="caution">
    <text evidence="1">The sequence shown here is derived from an EMBL/GenBank/DDBJ whole genome shotgun (WGS) entry which is preliminary data.</text>
</comment>
<gene>
    <name evidence="1" type="ORF">GCM10011360_04660</name>
</gene>
<proteinExistence type="predicted"/>
<dbReference type="Proteomes" id="UP000612855">
    <property type="component" value="Unassembled WGS sequence"/>
</dbReference>